<keyword evidence="10 11" id="KW-0472">Membrane</keyword>
<keyword evidence="14" id="KW-1185">Reference proteome</keyword>
<evidence type="ECO:0000256" key="4">
    <source>
        <dbReference type="ARBA" id="ARBA00022670"/>
    </source>
</evidence>
<keyword evidence="5 11" id="KW-0812">Transmembrane</keyword>
<dbReference type="GO" id="GO:0006508">
    <property type="term" value="P:proteolysis"/>
    <property type="evidence" value="ECO:0007669"/>
    <property type="project" value="UniProtKB-KW"/>
</dbReference>
<dbReference type="AlphaFoldDB" id="A0A926ILU0"/>
<dbReference type="Pfam" id="PF17820">
    <property type="entry name" value="PDZ_6"/>
    <property type="match status" value="1"/>
</dbReference>
<feature type="transmembrane region" description="Helical" evidence="11">
    <location>
        <begin position="258"/>
        <end position="278"/>
    </location>
</feature>
<dbReference type="InterPro" id="IPR004387">
    <property type="entry name" value="Pept_M50_Zn"/>
</dbReference>
<dbReference type="InterPro" id="IPR041489">
    <property type="entry name" value="PDZ_6"/>
</dbReference>
<feature type="transmembrane region" description="Helical" evidence="11">
    <location>
        <begin position="308"/>
        <end position="326"/>
    </location>
</feature>
<dbReference type="RefSeq" id="WP_249323344.1">
    <property type="nucleotide sequence ID" value="NZ_JACRTK010000002.1"/>
</dbReference>
<proteinExistence type="inferred from homology"/>
<evidence type="ECO:0000256" key="1">
    <source>
        <dbReference type="ARBA" id="ARBA00001947"/>
    </source>
</evidence>
<dbReference type="CDD" id="cd06163">
    <property type="entry name" value="S2P-M50_PDZ_RseP-like"/>
    <property type="match status" value="1"/>
</dbReference>
<evidence type="ECO:0000256" key="3">
    <source>
        <dbReference type="ARBA" id="ARBA00007931"/>
    </source>
</evidence>
<keyword evidence="4" id="KW-0645">Protease</keyword>
<gene>
    <name evidence="13" type="primary">rseP</name>
    <name evidence="13" type="ORF">H8689_05095</name>
</gene>
<dbReference type="GO" id="GO:0004222">
    <property type="term" value="F:metalloendopeptidase activity"/>
    <property type="evidence" value="ECO:0007669"/>
    <property type="project" value="InterPro"/>
</dbReference>
<evidence type="ECO:0000256" key="7">
    <source>
        <dbReference type="ARBA" id="ARBA00022833"/>
    </source>
</evidence>
<accession>A0A926ILU0</accession>
<dbReference type="PANTHER" id="PTHR42837">
    <property type="entry name" value="REGULATOR OF SIGMA-E PROTEASE RSEP"/>
    <property type="match status" value="1"/>
</dbReference>
<keyword evidence="7 11" id="KW-0862">Zinc</keyword>
<dbReference type="Pfam" id="PF02163">
    <property type="entry name" value="Peptidase_M50"/>
    <property type="match status" value="1"/>
</dbReference>
<evidence type="ECO:0000256" key="6">
    <source>
        <dbReference type="ARBA" id="ARBA00022801"/>
    </source>
</evidence>
<dbReference type="GO" id="GO:0016020">
    <property type="term" value="C:membrane"/>
    <property type="evidence" value="ECO:0007669"/>
    <property type="project" value="UniProtKB-SubCell"/>
</dbReference>
<comment type="similarity">
    <text evidence="3 11">Belongs to the peptidase M50B family.</text>
</comment>
<keyword evidence="6 11" id="KW-0378">Hydrolase</keyword>
<dbReference type="NCBIfam" id="TIGR00054">
    <property type="entry name" value="RIP metalloprotease RseP"/>
    <property type="match status" value="1"/>
</dbReference>
<dbReference type="SMART" id="SM00228">
    <property type="entry name" value="PDZ"/>
    <property type="match status" value="1"/>
</dbReference>
<evidence type="ECO:0000259" key="12">
    <source>
        <dbReference type="SMART" id="SM00228"/>
    </source>
</evidence>
<protein>
    <recommendedName>
        <fullName evidence="11">Zinc metalloprotease</fullName>
        <ecNumber evidence="11">3.4.24.-</ecNumber>
    </recommendedName>
</protein>
<evidence type="ECO:0000256" key="8">
    <source>
        <dbReference type="ARBA" id="ARBA00022989"/>
    </source>
</evidence>
<dbReference type="Gene3D" id="2.30.42.10">
    <property type="match status" value="1"/>
</dbReference>
<dbReference type="GO" id="GO:0046872">
    <property type="term" value="F:metal ion binding"/>
    <property type="evidence" value="ECO:0007669"/>
    <property type="project" value="UniProtKB-KW"/>
</dbReference>
<dbReference type="InterPro" id="IPR008915">
    <property type="entry name" value="Peptidase_M50"/>
</dbReference>
<evidence type="ECO:0000256" key="11">
    <source>
        <dbReference type="RuleBase" id="RU362031"/>
    </source>
</evidence>
<dbReference type="EMBL" id="JACRTK010000002">
    <property type="protein sequence ID" value="MBC8590504.1"/>
    <property type="molecule type" value="Genomic_DNA"/>
</dbReference>
<evidence type="ECO:0000313" key="14">
    <source>
        <dbReference type="Proteomes" id="UP000601522"/>
    </source>
</evidence>
<dbReference type="PANTHER" id="PTHR42837:SF2">
    <property type="entry name" value="MEMBRANE METALLOPROTEASE ARASP2, CHLOROPLASTIC-RELATED"/>
    <property type="match status" value="1"/>
</dbReference>
<comment type="cofactor">
    <cofactor evidence="1 11">
        <name>Zn(2+)</name>
        <dbReference type="ChEBI" id="CHEBI:29105"/>
    </cofactor>
</comment>
<name>A0A926ILU0_9FIRM</name>
<evidence type="ECO:0000256" key="9">
    <source>
        <dbReference type="ARBA" id="ARBA00023049"/>
    </source>
</evidence>
<comment type="subcellular location">
    <subcellularLocation>
        <location evidence="2">Membrane</location>
        <topology evidence="2">Multi-pass membrane protein</topology>
    </subcellularLocation>
</comment>
<feature type="domain" description="PDZ" evidence="12">
    <location>
        <begin position="103"/>
        <end position="176"/>
    </location>
</feature>
<keyword evidence="11" id="KW-0479">Metal-binding</keyword>
<evidence type="ECO:0000313" key="13">
    <source>
        <dbReference type="EMBL" id="MBC8590504.1"/>
    </source>
</evidence>
<reference evidence="13 14" key="1">
    <citation type="submission" date="2020-08" db="EMBL/GenBank/DDBJ databases">
        <title>Genome public.</title>
        <authorList>
            <person name="Liu C."/>
            <person name="Sun Q."/>
        </authorList>
    </citation>
    <scope>NUCLEOTIDE SEQUENCE [LARGE SCALE GENOMIC DNA]</scope>
    <source>
        <strain evidence="13 14">NSJ-26</strain>
    </source>
</reference>
<dbReference type="Proteomes" id="UP000601522">
    <property type="component" value="Unassembled WGS sequence"/>
</dbReference>
<evidence type="ECO:0000256" key="2">
    <source>
        <dbReference type="ARBA" id="ARBA00004141"/>
    </source>
</evidence>
<evidence type="ECO:0000256" key="5">
    <source>
        <dbReference type="ARBA" id="ARBA00022692"/>
    </source>
</evidence>
<sequence>MQTFIASIFVFLLVILLHELGHFTVAKMVGIKVNEFAIGMGPKVYQNQKGETKYTLRALPIGGYVQMEGEDEESNDPRSFSNASPWARMAVVVAGAFMNFVLAIIVLTIVSFSMGTPTTVIEEITNGSPAELAGIMPGDRITHINNIKVDSWNELSNQISSLSPNQEMKVKAVRGSEYNEFDVKPISDQEGRTIIGISPKYKKSISSAIKSGFETTGMILKLMFNFIGMVFKGQVSINDLSGPIGVINEVGQAAKMGIVNLLLILGFISVNLGFFNLLPIPALDGSRLIFILIEIIRGKPVDSKKENLIHLVGFMLLIGLMLVVSYKDLIRINILKR</sequence>
<dbReference type="EC" id="3.4.24.-" evidence="11"/>
<dbReference type="InterPro" id="IPR036034">
    <property type="entry name" value="PDZ_sf"/>
</dbReference>
<feature type="transmembrane region" description="Helical" evidence="11">
    <location>
        <begin position="86"/>
        <end position="110"/>
    </location>
</feature>
<keyword evidence="8 11" id="KW-1133">Transmembrane helix</keyword>
<dbReference type="SUPFAM" id="SSF50156">
    <property type="entry name" value="PDZ domain-like"/>
    <property type="match status" value="1"/>
</dbReference>
<evidence type="ECO:0000256" key="10">
    <source>
        <dbReference type="ARBA" id="ARBA00023136"/>
    </source>
</evidence>
<keyword evidence="9 11" id="KW-0482">Metalloprotease</keyword>
<comment type="caution">
    <text evidence="13">The sequence shown here is derived from an EMBL/GenBank/DDBJ whole genome shotgun (WGS) entry which is preliminary data.</text>
</comment>
<dbReference type="InterPro" id="IPR001478">
    <property type="entry name" value="PDZ"/>
</dbReference>
<organism evidence="13 14">
    <name type="scientific">Wansuia hejianensis</name>
    <dbReference type="NCBI Taxonomy" id="2763667"/>
    <lineage>
        <taxon>Bacteria</taxon>
        <taxon>Bacillati</taxon>
        <taxon>Bacillota</taxon>
        <taxon>Clostridia</taxon>
        <taxon>Lachnospirales</taxon>
        <taxon>Lachnospiraceae</taxon>
        <taxon>Wansuia</taxon>
    </lineage>
</organism>